<dbReference type="Gene3D" id="3.40.710.10">
    <property type="entry name" value="DD-peptidase/beta-lactamase superfamily"/>
    <property type="match status" value="1"/>
</dbReference>
<reference evidence="3 4" key="1">
    <citation type="submission" date="2016-11" db="EMBL/GenBank/DDBJ databases">
        <title>Gramella sp. LPB0144 isolated from marine environment.</title>
        <authorList>
            <person name="Kim E."/>
            <person name="Yi H."/>
        </authorList>
    </citation>
    <scope>NUCLEOTIDE SEQUENCE [LARGE SCALE GENOMIC DNA]</scope>
    <source>
        <strain evidence="3 4">LPB0144</strain>
    </source>
</reference>
<feature type="domain" description="Beta-lactamase-related" evidence="2">
    <location>
        <begin position="89"/>
        <end position="350"/>
    </location>
</feature>
<organism evidence="3 4">
    <name type="scientific">Christiangramia salexigens</name>
    <dbReference type="NCBI Taxonomy" id="1913577"/>
    <lineage>
        <taxon>Bacteria</taxon>
        <taxon>Pseudomonadati</taxon>
        <taxon>Bacteroidota</taxon>
        <taxon>Flavobacteriia</taxon>
        <taxon>Flavobacteriales</taxon>
        <taxon>Flavobacteriaceae</taxon>
        <taxon>Christiangramia</taxon>
    </lineage>
</organism>
<dbReference type="EMBL" id="CP018153">
    <property type="protein sequence ID" value="APG60856.1"/>
    <property type="molecule type" value="Genomic_DNA"/>
</dbReference>
<evidence type="ECO:0000256" key="1">
    <source>
        <dbReference type="SAM" id="Phobius"/>
    </source>
</evidence>
<proteinExistence type="predicted"/>
<dbReference type="STRING" id="1913577.LPB144_10755"/>
<dbReference type="SUPFAM" id="SSF56601">
    <property type="entry name" value="beta-lactamase/transpeptidase-like"/>
    <property type="match status" value="1"/>
</dbReference>
<dbReference type="GO" id="GO:0016787">
    <property type="term" value="F:hydrolase activity"/>
    <property type="evidence" value="ECO:0007669"/>
    <property type="project" value="UniProtKB-KW"/>
</dbReference>
<keyword evidence="1" id="KW-1133">Transmembrane helix</keyword>
<dbReference type="KEGG" id="grl:LPB144_10755"/>
<sequence length="382" mass="44161">MKKFFKFLLIFFIALFILSAGLYIFGYGYIFKAVKTTYLTGHKTAFIDDHTYFDNRLIKNGDSIQEWVLHKSYNEVDPTSTLDSLNRELGTAAFLIIKNDSLWFEQYYAGYDEYSRTNSFSMAKSITTALMFKAIQDGYLENINQPVSDFFPRFDKDLSLGDLSSMASGLNWNENYYNPFASTARAYFDDNIREQVLALEVVEQPGKEFEYLSGNTQLLGMVLEKATGKNLSQYLSESFWEPLGMNDNALWQLDSEESGMEKAYCCIASNARNFGKLGKLFENYGLWDGKQILDSNFVAIASQPRFKESPYYGYGFWLSDFKDKQIFYMRGVLGQYVIMIPEDDLVIVRLGKALIGKNKDDKHYKDFYMYIEETYKMLENAS</sequence>
<gene>
    <name evidence="3" type="ORF">LPB144_10755</name>
</gene>
<keyword evidence="1" id="KW-0472">Membrane</keyword>
<dbReference type="OrthoDB" id="9773047at2"/>
<dbReference type="InterPro" id="IPR012338">
    <property type="entry name" value="Beta-lactam/transpept-like"/>
</dbReference>
<evidence type="ECO:0000313" key="4">
    <source>
        <dbReference type="Proteomes" id="UP000182510"/>
    </source>
</evidence>
<feature type="transmembrane region" description="Helical" evidence="1">
    <location>
        <begin position="7"/>
        <end position="30"/>
    </location>
</feature>
<dbReference type="AlphaFoldDB" id="A0A1L3J6U5"/>
<evidence type="ECO:0000313" key="3">
    <source>
        <dbReference type="EMBL" id="APG60856.1"/>
    </source>
</evidence>
<dbReference type="PANTHER" id="PTHR43283:SF7">
    <property type="entry name" value="BETA-LACTAMASE-RELATED DOMAIN-CONTAINING PROTEIN"/>
    <property type="match status" value="1"/>
</dbReference>
<keyword evidence="1" id="KW-0812">Transmembrane</keyword>
<dbReference type="Pfam" id="PF00144">
    <property type="entry name" value="Beta-lactamase"/>
    <property type="match status" value="1"/>
</dbReference>
<name>A0A1L3J6U5_9FLAO</name>
<keyword evidence="3" id="KW-0378">Hydrolase</keyword>
<accession>A0A1L3J6U5</accession>
<dbReference type="InterPro" id="IPR050789">
    <property type="entry name" value="Diverse_Enzym_Activities"/>
</dbReference>
<keyword evidence="4" id="KW-1185">Reference proteome</keyword>
<dbReference type="Proteomes" id="UP000182510">
    <property type="component" value="Chromosome"/>
</dbReference>
<evidence type="ECO:0000259" key="2">
    <source>
        <dbReference type="Pfam" id="PF00144"/>
    </source>
</evidence>
<dbReference type="RefSeq" id="WP_072553544.1">
    <property type="nucleotide sequence ID" value="NZ_CP018153.1"/>
</dbReference>
<protein>
    <submittedName>
        <fullName evidence="3">Serine hydrolase</fullName>
    </submittedName>
</protein>
<dbReference type="InterPro" id="IPR001466">
    <property type="entry name" value="Beta-lactam-related"/>
</dbReference>
<dbReference type="PANTHER" id="PTHR43283">
    <property type="entry name" value="BETA-LACTAMASE-RELATED"/>
    <property type="match status" value="1"/>
</dbReference>